<feature type="transmembrane region" description="Helical" evidence="6">
    <location>
        <begin position="343"/>
        <end position="366"/>
    </location>
</feature>
<evidence type="ECO:0000256" key="6">
    <source>
        <dbReference type="SAM" id="Phobius"/>
    </source>
</evidence>
<name>A0A0K8P7E8_PISS1</name>
<feature type="transmembrane region" description="Helical" evidence="6">
    <location>
        <begin position="29"/>
        <end position="46"/>
    </location>
</feature>
<evidence type="ECO:0000256" key="1">
    <source>
        <dbReference type="ARBA" id="ARBA00004127"/>
    </source>
</evidence>
<evidence type="ECO:0000313" key="8">
    <source>
        <dbReference type="EMBL" id="GAP38551.1"/>
    </source>
</evidence>
<keyword evidence="4 6" id="KW-1133">Transmembrane helix</keyword>
<keyword evidence="3 6" id="KW-0812">Transmembrane</keyword>
<gene>
    <name evidence="8" type="ORF">ISF6_5009</name>
</gene>
<keyword evidence="9" id="KW-1185">Reference proteome</keyword>
<feature type="transmembrane region" description="Helical" evidence="6">
    <location>
        <begin position="67"/>
        <end position="86"/>
    </location>
</feature>
<feature type="transmembrane region" description="Helical" evidence="6">
    <location>
        <begin position="416"/>
        <end position="434"/>
    </location>
</feature>
<comment type="subcellular location">
    <subcellularLocation>
        <location evidence="1">Endomembrane system</location>
        <topology evidence="1">Multi-pass membrane protein</topology>
    </subcellularLocation>
</comment>
<accession>A0A0K8P7E8</accession>
<feature type="transmembrane region" description="Helical" evidence="6">
    <location>
        <begin position="454"/>
        <end position="477"/>
    </location>
</feature>
<dbReference type="GO" id="GO:0012505">
    <property type="term" value="C:endomembrane system"/>
    <property type="evidence" value="ECO:0007669"/>
    <property type="project" value="UniProtKB-SubCell"/>
</dbReference>
<dbReference type="SUPFAM" id="SSF103473">
    <property type="entry name" value="MFS general substrate transporter"/>
    <property type="match status" value="1"/>
</dbReference>
<sequence>MQLFLLIIALLNVPDDRQTAVMTKPASPAAPVVFGMLALLLVLSGLDQTILSTALPTIVSELGGRDLAPWVFSAYLLASTAVIPVYGNLADRLGPRPVLLTSVTLFAGGSLACALAGSMPALVAARVLQGLGGGGLMTLTMLATAALYPLPERGRRMGVLGAAYGLSTLVGPQGGALLLRTLPWTWAFWLNLPGTLLALAALWRADIGQAHPRATPFDWPGAVLLGGALSSLLLASRGGSWWLAGLALAMATAWWKVERQATDPVVPLSLFARPMFRVSALLSMLSGTLLFTAVVFVPLFLQQGLGLVPVRAALVTLPLMLGIIAGGRLSGRVLRRGLSLARVAGFAAVGPTLGFMALGAALHWLPSHGTELTAWAVALALLPAGLGLGLMFPLVSVVSQRSAAPAQLGAATAMPVMLRALGGALGVAAMGELLRSHMATAAARGLHSRLEAMLALADGTARIAVVAAMVAVVVFAASRGLKPPGGA</sequence>
<dbReference type="RefSeq" id="WP_197284773.1">
    <property type="nucleotide sequence ID" value="NZ_BBYR01000079.1"/>
</dbReference>
<reference evidence="8 9" key="2">
    <citation type="journal article" date="2016" name="Science">
        <title>A bacterium that degrades and assimilates poly(ethylene terephthalate).</title>
        <authorList>
            <person name="Yoshida S."/>
            <person name="Hiraga K."/>
            <person name="Takehana T."/>
            <person name="Taniguchi I."/>
            <person name="Yamaji H."/>
            <person name="Maeda Y."/>
            <person name="Toyohara K."/>
            <person name="Miyamoto K."/>
            <person name="Kimura Y."/>
            <person name="Oda K."/>
        </authorList>
    </citation>
    <scope>NUCLEOTIDE SEQUENCE [LARGE SCALE GENOMIC DNA]</scope>
    <source>
        <strain evidence="9">NBRC 110686 / TISTR 2288 / 201-F6</strain>
    </source>
</reference>
<evidence type="ECO:0000256" key="3">
    <source>
        <dbReference type="ARBA" id="ARBA00022692"/>
    </source>
</evidence>
<feature type="domain" description="Major facilitator superfamily (MFS) profile" evidence="7">
    <location>
        <begin position="33"/>
        <end position="479"/>
    </location>
</feature>
<dbReference type="InterPro" id="IPR036259">
    <property type="entry name" value="MFS_trans_sf"/>
</dbReference>
<evidence type="ECO:0000256" key="2">
    <source>
        <dbReference type="ARBA" id="ARBA00022448"/>
    </source>
</evidence>
<feature type="transmembrane region" description="Helical" evidence="6">
    <location>
        <begin position="130"/>
        <end position="150"/>
    </location>
</feature>
<organism evidence="8 9">
    <name type="scientific">Piscinibacter sakaiensis</name>
    <name type="common">Ideonella sakaiensis</name>
    <dbReference type="NCBI Taxonomy" id="1547922"/>
    <lineage>
        <taxon>Bacteria</taxon>
        <taxon>Pseudomonadati</taxon>
        <taxon>Pseudomonadota</taxon>
        <taxon>Betaproteobacteria</taxon>
        <taxon>Burkholderiales</taxon>
        <taxon>Sphaerotilaceae</taxon>
        <taxon>Piscinibacter</taxon>
    </lineage>
</organism>
<keyword evidence="2" id="KW-0813">Transport</keyword>
<dbReference type="AlphaFoldDB" id="A0A0K8P7E8"/>
<dbReference type="EMBL" id="BBYR01000079">
    <property type="protein sequence ID" value="GAP38551.1"/>
    <property type="molecule type" value="Genomic_DNA"/>
</dbReference>
<dbReference type="GO" id="GO:0022857">
    <property type="term" value="F:transmembrane transporter activity"/>
    <property type="evidence" value="ECO:0007669"/>
    <property type="project" value="InterPro"/>
</dbReference>
<evidence type="ECO:0000313" key="9">
    <source>
        <dbReference type="Proteomes" id="UP000037660"/>
    </source>
</evidence>
<dbReference type="GO" id="GO:0005886">
    <property type="term" value="C:plasma membrane"/>
    <property type="evidence" value="ECO:0007669"/>
    <property type="project" value="TreeGrafter"/>
</dbReference>
<evidence type="ECO:0000256" key="5">
    <source>
        <dbReference type="ARBA" id="ARBA00023136"/>
    </source>
</evidence>
<proteinExistence type="predicted"/>
<protein>
    <submittedName>
        <fullName evidence="8">Multidrug resistance protein B</fullName>
    </submittedName>
</protein>
<feature type="transmembrane region" description="Helical" evidence="6">
    <location>
        <begin position="372"/>
        <end position="395"/>
    </location>
</feature>
<evidence type="ECO:0000256" key="4">
    <source>
        <dbReference type="ARBA" id="ARBA00022989"/>
    </source>
</evidence>
<feature type="transmembrane region" description="Helical" evidence="6">
    <location>
        <begin position="186"/>
        <end position="205"/>
    </location>
</feature>
<feature type="transmembrane region" description="Helical" evidence="6">
    <location>
        <begin position="312"/>
        <end position="331"/>
    </location>
</feature>
<comment type="caution">
    <text evidence="8">The sequence shown here is derived from an EMBL/GenBank/DDBJ whole genome shotgun (WGS) entry which is preliminary data.</text>
</comment>
<dbReference type="Proteomes" id="UP000037660">
    <property type="component" value="Unassembled WGS sequence"/>
</dbReference>
<dbReference type="PANTHER" id="PTHR23501:SF191">
    <property type="entry name" value="VACUOLAR BASIC AMINO ACID TRANSPORTER 4"/>
    <property type="match status" value="1"/>
</dbReference>
<reference evidence="9" key="1">
    <citation type="submission" date="2015-07" db="EMBL/GenBank/DDBJ databases">
        <title>Discovery of a poly(ethylene terephthalate assimilation.</title>
        <authorList>
            <person name="Yoshida S."/>
            <person name="Hiraga K."/>
            <person name="Takehana T."/>
            <person name="Taniguchi I."/>
            <person name="Yamaji H."/>
            <person name="Maeda Y."/>
            <person name="Toyohara K."/>
            <person name="Miyamoto K."/>
            <person name="Kimura Y."/>
            <person name="Oda K."/>
        </authorList>
    </citation>
    <scope>NUCLEOTIDE SEQUENCE [LARGE SCALE GENOMIC DNA]</scope>
    <source>
        <strain evidence="9">NBRC 110686 / TISTR 2288 / 201-F6</strain>
    </source>
</reference>
<dbReference type="PRINTS" id="PR01036">
    <property type="entry name" value="TCRTETB"/>
</dbReference>
<dbReference type="InterPro" id="IPR011701">
    <property type="entry name" value="MFS"/>
</dbReference>
<dbReference type="PANTHER" id="PTHR23501">
    <property type="entry name" value="MAJOR FACILITATOR SUPERFAMILY"/>
    <property type="match status" value="1"/>
</dbReference>
<keyword evidence="5 6" id="KW-0472">Membrane</keyword>
<feature type="transmembrane region" description="Helical" evidence="6">
    <location>
        <begin position="278"/>
        <end position="300"/>
    </location>
</feature>
<dbReference type="Pfam" id="PF07690">
    <property type="entry name" value="MFS_1"/>
    <property type="match status" value="1"/>
</dbReference>
<evidence type="ECO:0000259" key="7">
    <source>
        <dbReference type="PROSITE" id="PS50850"/>
    </source>
</evidence>
<dbReference type="Gene3D" id="1.20.1720.10">
    <property type="entry name" value="Multidrug resistance protein D"/>
    <property type="match status" value="2"/>
</dbReference>
<dbReference type="PROSITE" id="PS50850">
    <property type="entry name" value="MFS"/>
    <property type="match status" value="1"/>
</dbReference>
<feature type="transmembrane region" description="Helical" evidence="6">
    <location>
        <begin position="98"/>
        <end position="123"/>
    </location>
</feature>
<dbReference type="InterPro" id="IPR020846">
    <property type="entry name" value="MFS_dom"/>
</dbReference>
<dbReference type="STRING" id="1547922.ISF6_5009"/>